<dbReference type="Pfam" id="PF13401">
    <property type="entry name" value="AAA_22"/>
    <property type="match status" value="1"/>
</dbReference>
<sequence>MVLSTRIGTAGSHTIARPALVAAIEEAIRPGAARVLVLSAPAGSGRTSVLTAWAEQSRFAVALLTVTPERAAATAFAGVLAVRLGLPVPSTGHRTPASALTALLAARPDDGTHTVLVIDDVHLIDDPLVLAGLEQFLRLAPPTLVTVLSGRFDPPLRWHTMPDQRMRRFGADRLAFTEAEAALVCAAQGCPPEPAELAAIMRLTRGWPALVRIAALYLGAYPGDRSAALAVLARPATAVSDFLIGELLDSLPAGLRDFLVLTSVPEEFTEPLAALLAGPDTGDLLDRLERLGFPLTRTGAAGTLWYRYHPLLRAFLLAEVNRLGRERAAGLHLVTAQWLQAAGLGSAALPHLLAQPDDEPIRGYLCTSGPAVVLAGDGPGLLTALTRERPLLADDPFVWALRAVDALVRGENANAVAYLDVLGTRSGTPSFAPPGWVAALAGAAGLEAALVTAGELAPGAEPPSTAHPDIDGYAAVQWATLAVLDGGRERGAELLRRALTLAESTGQPRLVVRAATRLAMAAGLADDLGGMRRRAGYALDCAARHGVPEVSDVAQARAMLVFSGYLRGEEHGGAALDGVFAVRPDAAGMADPVAGRHALVLGLLVRCGQADDRYAAVTALREQLLALLDRHPRPAVVSGLVRHAVWELLAVHEPVAARGLLDRARERLGELPDVTVGAAALANAAGRPKAVRSLLEPIVETTVPRVTGVTALLLLAAAHRATGMPARARGCLESAVELAEPEHLVRPFLEVPGVIGMLDETAGCFGHRDAFVAAVRGHAAAGRGRADHGLTETERQVLARLPSGRTAGEIAADLGISVNTVKTHLRGIYTKLHAHSRTGALDRARHLGLL</sequence>
<organism evidence="5 6">
    <name type="scientific">Nocardia jiangsuensis</name>
    <dbReference type="NCBI Taxonomy" id="1691563"/>
    <lineage>
        <taxon>Bacteria</taxon>
        <taxon>Bacillati</taxon>
        <taxon>Actinomycetota</taxon>
        <taxon>Actinomycetes</taxon>
        <taxon>Mycobacteriales</taxon>
        <taxon>Nocardiaceae</taxon>
        <taxon>Nocardia</taxon>
    </lineage>
</organism>
<keyword evidence="2" id="KW-0238">DNA-binding</keyword>
<keyword evidence="3" id="KW-0804">Transcription</keyword>
<dbReference type="PRINTS" id="PR00038">
    <property type="entry name" value="HTHLUXR"/>
</dbReference>
<keyword evidence="1" id="KW-0805">Transcription regulation</keyword>
<dbReference type="Gene3D" id="1.10.10.10">
    <property type="entry name" value="Winged helix-like DNA-binding domain superfamily/Winged helix DNA-binding domain"/>
    <property type="match status" value="1"/>
</dbReference>
<evidence type="ECO:0000256" key="3">
    <source>
        <dbReference type="ARBA" id="ARBA00023163"/>
    </source>
</evidence>
<dbReference type="Pfam" id="PF25873">
    <property type="entry name" value="WHD_MalT"/>
    <property type="match status" value="1"/>
</dbReference>
<dbReference type="RefSeq" id="WP_378611197.1">
    <property type="nucleotide sequence ID" value="NZ_JBHSAX010000005.1"/>
</dbReference>
<dbReference type="Proteomes" id="UP001595696">
    <property type="component" value="Unassembled WGS sequence"/>
</dbReference>
<evidence type="ECO:0000256" key="2">
    <source>
        <dbReference type="ARBA" id="ARBA00023125"/>
    </source>
</evidence>
<comment type="caution">
    <text evidence="5">The sequence shown here is derived from an EMBL/GenBank/DDBJ whole genome shotgun (WGS) entry which is preliminary data.</text>
</comment>
<evidence type="ECO:0000313" key="6">
    <source>
        <dbReference type="Proteomes" id="UP001595696"/>
    </source>
</evidence>
<dbReference type="Pfam" id="PF00196">
    <property type="entry name" value="GerE"/>
    <property type="match status" value="1"/>
</dbReference>
<dbReference type="PROSITE" id="PS50043">
    <property type="entry name" value="HTH_LUXR_2"/>
    <property type="match status" value="1"/>
</dbReference>
<dbReference type="Gene3D" id="1.25.40.10">
    <property type="entry name" value="Tetratricopeptide repeat domain"/>
    <property type="match status" value="1"/>
</dbReference>
<dbReference type="CDD" id="cd06170">
    <property type="entry name" value="LuxR_C_like"/>
    <property type="match status" value="1"/>
</dbReference>
<evidence type="ECO:0000259" key="4">
    <source>
        <dbReference type="PROSITE" id="PS50043"/>
    </source>
</evidence>
<evidence type="ECO:0000256" key="1">
    <source>
        <dbReference type="ARBA" id="ARBA00023015"/>
    </source>
</evidence>
<dbReference type="SMART" id="SM00421">
    <property type="entry name" value="HTH_LUXR"/>
    <property type="match status" value="1"/>
</dbReference>
<evidence type="ECO:0000313" key="5">
    <source>
        <dbReference type="EMBL" id="MFC3961443.1"/>
    </source>
</evidence>
<dbReference type="SUPFAM" id="SSF52540">
    <property type="entry name" value="P-loop containing nucleoside triphosphate hydrolases"/>
    <property type="match status" value="1"/>
</dbReference>
<dbReference type="InterPro" id="IPR016032">
    <property type="entry name" value="Sig_transdc_resp-reg_C-effctor"/>
</dbReference>
<reference evidence="6" key="1">
    <citation type="journal article" date="2019" name="Int. J. Syst. Evol. Microbiol.">
        <title>The Global Catalogue of Microorganisms (GCM) 10K type strain sequencing project: providing services to taxonomists for standard genome sequencing and annotation.</title>
        <authorList>
            <consortium name="The Broad Institute Genomics Platform"/>
            <consortium name="The Broad Institute Genome Sequencing Center for Infectious Disease"/>
            <person name="Wu L."/>
            <person name="Ma J."/>
        </authorList>
    </citation>
    <scope>NUCLEOTIDE SEQUENCE [LARGE SCALE GENOMIC DNA]</scope>
    <source>
        <strain evidence="6">CGMCC 4.7330</strain>
    </source>
</reference>
<dbReference type="SUPFAM" id="SSF46894">
    <property type="entry name" value="C-terminal effector domain of the bipartite response regulators"/>
    <property type="match status" value="1"/>
</dbReference>
<dbReference type="InterPro" id="IPR011990">
    <property type="entry name" value="TPR-like_helical_dom_sf"/>
</dbReference>
<dbReference type="InterPro" id="IPR059106">
    <property type="entry name" value="WHD_MalT"/>
</dbReference>
<dbReference type="InterPro" id="IPR027417">
    <property type="entry name" value="P-loop_NTPase"/>
</dbReference>
<proteinExistence type="predicted"/>
<accession>A0ABV8DNL6</accession>
<gene>
    <name evidence="5" type="ORF">ACFO0B_05505</name>
</gene>
<name>A0ABV8DNL6_9NOCA</name>
<keyword evidence="6" id="KW-1185">Reference proteome</keyword>
<feature type="domain" description="HTH luxR-type" evidence="4">
    <location>
        <begin position="783"/>
        <end position="848"/>
    </location>
</feature>
<dbReference type="InterPro" id="IPR036388">
    <property type="entry name" value="WH-like_DNA-bd_sf"/>
</dbReference>
<dbReference type="PANTHER" id="PTHR44688:SF16">
    <property type="entry name" value="DNA-BINDING TRANSCRIPTIONAL ACTIVATOR DEVR_DOSR"/>
    <property type="match status" value="1"/>
</dbReference>
<dbReference type="EMBL" id="JBHSAX010000005">
    <property type="protein sequence ID" value="MFC3961443.1"/>
    <property type="molecule type" value="Genomic_DNA"/>
</dbReference>
<dbReference type="PANTHER" id="PTHR44688">
    <property type="entry name" value="DNA-BINDING TRANSCRIPTIONAL ACTIVATOR DEVR_DOSR"/>
    <property type="match status" value="1"/>
</dbReference>
<protein>
    <submittedName>
        <fullName evidence="5">LuxR C-terminal-related transcriptional regulator</fullName>
    </submittedName>
</protein>
<dbReference type="InterPro" id="IPR049945">
    <property type="entry name" value="AAA_22"/>
</dbReference>
<dbReference type="InterPro" id="IPR000792">
    <property type="entry name" value="Tscrpt_reg_LuxR_C"/>
</dbReference>